<dbReference type="Proteomes" id="UP001597139">
    <property type="component" value="Unassembled WGS sequence"/>
</dbReference>
<gene>
    <name evidence="2" type="ORF">ACFSAU_14225</name>
</gene>
<organism evidence="2 3">
    <name type="scientific">Halolamina litorea</name>
    <dbReference type="NCBI Taxonomy" id="1515593"/>
    <lineage>
        <taxon>Archaea</taxon>
        <taxon>Methanobacteriati</taxon>
        <taxon>Methanobacteriota</taxon>
        <taxon>Stenosarchaea group</taxon>
        <taxon>Halobacteria</taxon>
        <taxon>Halobacteriales</taxon>
        <taxon>Haloferacaceae</taxon>
    </lineage>
</organism>
<accession>A0ABD6BU71</accession>
<dbReference type="RefSeq" id="WP_267647594.1">
    <property type="nucleotide sequence ID" value="NZ_JANHGR010000002.1"/>
</dbReference>
<feature type="transmembrane region" description="Helical" evidence="1">
    <location>
        <begin position="38"/>
        <end position="57"/>
    </location>
</feature>
<feature type="transmembrane region" description="Helical" evidence="1">
    <location>
        <begin position="69"/>
        <end position="88"/>
    </location>
</feature>
<evidence type="ECO:0000256" key="1">
    <source>
        <dbReference type="SAM" id="Phobius"/>
    </source>
</evidence>
<keyword evidence="1" id="KW-1133">Transmembrane helix</keyword>
<proteinExistence type="predicted"/>
<protein>
    <submittedName>
        <fullName evidence="2">Uncharacterized protein</fullName>
    </submittedName>
</protein>
<name>A0ABD6BU71_9EURY</name>
<keyword evidence="3" id="KW-1185">Reference proteome</keyword>
<comment type="caution">
    <text evidence="2">The sequence shown here is derived from an EMBL/GenBank/DDBJ whole genome shotgun (WGS) entry which is preliminary data.</text>
</comment>
<keyword evidence="1" id="KW-0472">Membrane</keyword>
<keyword evidence="1" id="KW-0812">Transmembrane</keyword>
<dbReference type="AlphaFoldDB" id="A0ABD6BU71"/>
<evidence type="ECO:0000313" key="2">
    <source>
        <dbReference type="EMBL" id="MFD1568649.1"/>
    </source>
</evidence>
<reference evidence="2 3" key="1">
    <citation type="journal article" date="2019" name="Int. J. Syst. Evol. Microbiol.">
        <title>The Global Catalogue of Microorganisms (GCM) 10K type strain sequencing project: providing services to taxonomists for standard genome sequencing and annotation.</title>
        <authorList>
            <consortium name="The Broad Institute Genomics Platform"/>
            <consortium name="The Broad Institute Genome Sequencing Center for Infectious Disease"/>
            <person name="Wu L."/>
            <person name="Ma J."/>
        </authorList>
    </citation>
    <scope>NUCLEOTIDE SEQUENCE [LARGE SCALE GENOMIC DNA]</scope>
    <source>
        <strain evidence="2 3">CGMCC 1.12859</strain>
    </source>
</reference>
<sequence>MIDYAVLSIAVLATAGLAWTLGSAVVHGSDRGDAERTGALLLVLAYAVAELVPSRFLTLTPTIDLASGVLTLALLVLGLGLLFGRSILDSGS</sequence>
<dbReference type="EMBL" id="JBHUCZ010000013">
    <property type="protein sequence ID" value="MFD1568649.1"/>
    <property type="molecule type" value="Genomic_DNA"/>
</dbReference>
<evidence type="ECO:0000313" key="3">
    <source>
        <dbReference type="Proteomes" id="UP001597139"/>
    </source>
</evidence>